<sequence length="252" mass="27525">MPVTMASLSSVSARTSPSPAVAPRRVVCASAPSDNGAGSSATLQKDRKPSPLQRGGTLQGAAAAGKDASDKFKSMAEGKQRSGPVLQMVDGRFSDFRWTGGRWDLSLFRDPKTGGTSWDAVIDAEMARRKLLEDSPIACTNEDPVLFDTAEIPWWAWVRRFHLPEAEKLNGRAAMVGYVLALGVDQLTGVGLLDQQNSFFGKVLLHVAVFGILLIRSSSDVDRFKGLIDEAFYYDKQWQSTWEGQERPSSDK</sequence>
<dbReference type="PANTHER" id="PTHR14154">
    <property type="entry name" value="UPF0041 BRAIN PROTEIN 44-RELATED"/>
    <property type="match status" value="1"/>
</dbReference>
<organism evidence="6 7">
    <name type="scientific">Chlorella vulgaris</name>
    <name type="common">Green alga</name>
    <dbReference type="NCBI Taxonomy" id="3077"/>
    <lineage>
        <taxon>Eukaryota</taxon>
        <taxon>Viridiplantae</taxon>
        <taxon>Chlorophyta</taxon>
        <taxon>core chlorophytes</taxon>
        <taxon>Trebouxiophyceae</taxon>
        <taxon>Chlorellales</taxon>
        <taxon>Chlorellaceae</taxon>
        <taxon>Chlorella clade</taxon>
        <taxon>Chlorella</taxon>
    </lineage>
</organism>
<evidence type="ECO:0000256" key="4">
    <source>
        <dbReference type="ARBA" id="ARBA00023136"/>
    </source>
</evidence>
<dbReference type="SUPFAM" id="SSF103511">
    <property type="entry name" value="Chlorophyll a-b binding protein"/>
    <property type="match status" value="1"/>
</dbReference>
<dbReference type="OrthoDB" id="566010at2759"/>
<dbReference type="Proteomes" id="UP001055712">
    <property type="component" value="Unassembled WGS sequence"/>
</dbReference>
<evidence type="ECO:0000313" key="6">
    <source>
        <dbReference type="EMBL" id="KAI3434492.1"/>
    </source>
</evidence>
<protein>
    <submittedName>
        <fullName evidence="6">Uncharacterized protein</fullName>
    </submittedName>
</protein>
<comment type="caution">
    <text evidence="6">The sequence shown here is derived from an EMBL/GenBank/DDBJ whole genome shotgun (WGS) entry which is preliminary data.</text>
</comment>
<reference evidence="6" key="1">
    <citation type="journal article" date="2019" name="Plant J.">
        <title>Chlorella vulgaris genome assembly and annotation reveals the molecular basis for metabolic acclimation to high light conditions.</title>
        <authorList>
            <person name="Cecchin M."/>
            <person name="Marcolungo L."/>
            <person name="Rossato M."/>
            <person name="Girolomoni L."/>
            <person name="Cosentino E."/>
            <person name="Cuine S."/>
            <person name="Li-Beisson Y."/>
            <person name="Delledonne M."/>
            <person name="Ballottari M."/>
        </authorList>
    </citation>
    <scope>NUCLEOTIDE SEQUENCE</scope>
    <source>
        <strain evidence="6">211/11P</strain>
    </source>
</reference>
<keyword evidence="3" id="KW-1133">Transmembrane helix</keyword>
<comment type="subcellular location">
    <subcellularLocation>
        <location evidence="1">Membrane</location>
        <topology evidence="1">Multi-pass membrane protein</topology>
    </subcellularLocation>
</comment>
<dbReference type="AlphaFoldDB" id="A0A9D4TTK8"/>
<evidence type="ECO:0000256" key="3">
    <source>
        <dbReference type="ARBA" id="ARBA00022989"/>
    </source>
</evidence>
<keyword evidence="2" id="KW-0812">Transmembrane</keyword>
<feature type="compositionally biased region" description="Polar residues" evidence="5">
    <location>
        <begin position="1"/>
        <end position="18"/>
    </location>
</feature>
<feature type="compositionally biased region" description="Polar residues" evidence="5">
    <location>
        <begin position="32"/>
        <end position="43"/>
    </location>
</feature>
<evidence type="ECO:0000313" key="7">
    <source>
        <dbReference type="Proteomes" id="UP001055712"/>
    </source>
</evidence>
<evidence type="ECO:0000256" key="5">
    <source>
        <dbReference type="SAM" id="MobiDB-lite"/>
    </source>
</evidence>
<accession>A0A9D4TTK8</accession>
<evidence type="ECO:0000256" key="2">
    <source>
        <dbReference type="ARBA" id="ARBA00022692"/>
    </source>
</evidence>
<dbReference type="EMBL" id="SIDB01000003">
    <property type="protein sequence ID" value="KAI3434492.1"/>
    <property type="molecule type" value="Genomic_DNA"/>
</dbReference>
<name>A0A9D4TTK8_CHLVU</name>
<keyword evidence="7" id="KW-1185">Reference proteome</keyword>
<proteinExistence type="predicted"/>
<reference evidence="6" key="2">
    <citation type="submission" date="2020-11" db="EMBL/GenBank/DDBJ databases">
        <authorList>
            <person name="Cecchin M."/>
            <person name="Marcolungo L."/>
            <person name="Rossato M."/>
            <person name="Girolomoni L."/>
            <person name="Cosentino E."/>
            <person name="Cuine S."/>
            <person name="Li-Beisson Y."/>
            <person name="Delledonne M."/>
            <person name="Ballottari M."/>
        </authorList>
    </citation>
    <scope>NUCLEOTIDE SEQUENCE</scope>
    <source>
        <strain evidence="6">211/11P</strain>
        <tissue evidence="6">Whole cell</tissue>
    </source>
</reference>
<dbReference type="GO" id="GO:0016020">
    <property type="term" value="C:membrane"/>
    <property type="evidence" value="ECO:0007669"/>
    <property type="project" value="UniProtKB-SubCell"/>
</dbReference>
<gene>
    <name evidence="6" type="ORF">D9Q98_002567</name>
</gene>
<feature type="region of interest" description="Disordered" evidence="5">
    <location>
        <begin position="1"/>
        <end position="70"/>
    </location>
</feature>
<keyword evidence="4" id="KW-0472">Membrane</keyword>
<evidence type="ECO:0000256" key="1">
    <source>
        <dbReference type="ARBA" id="ARBA00004141"/>
    </source>
</evidence>